<feature type="transmembrane region" description="Helical" evidence="1">
    <location>
        <begin position="77"/>
        <end position="104"/>
    </location>
</feature>
<name>A0A2U0SC46_9SPHN</name>
<keyword evidence="1" id="KW-1133">Transmembrane helix</keyword>
<evidence type="ECO:0000313" key="3">
    <source>
        <dbReference type="Proteomes" id="UP000245890"/>
    </source>
</evidence>
<organism evidence="2 3">
    <name type="scientific">Sphingomonas pokkalii</name>
    <dbReference type="NCBI Taxonomy" id="2175090"/>
    <lineage>
        <taxon>Bacteria</taxon>
        <taxon>Pseudomonadati</taxon>
        <taxon>Pseudomonadota</taxon>
        <taxon>Alphaproteobacteria</taxon>
        <taxon>Sphingomonadales</taxon>
        <taxon>Sphingomonadaceae</taxon>
        <taxon>Sphingomonas</taxon>
    </lineage>
</organism>
<feature type="transmembrane region" description="Helical" evidence="1">
    <location>
        <begin position="40"/>
        <end position="65"/>
    </location>
</feature>
<evidence type="ECO:0000313" key="2">
    <source>
        <dbReference type="EMBL" id="PVX28948.1"/>
    </source>
</evidence>
<keyword evidence="1" id="KW-0812">Transmembrane</keyword>
<keyword evidence="3" id="KW-1185">Reference proteome</keyword>
<comment type="caution">
    <text evidence="2">The sequence shown here is derived from an EMBL/GenBank/DDBJ whole genome shotgun (WGS) entry which is preliminary data.</text>
</comment>
<accession>A0A2U0SC46</accession>
<dbReference type="EMBL" id="QENQ01000001">
    <property type="protein sequence ID" value="PVX28948.1"/>
    <property type="molecule type" value="Genomic_DNA"/>
</dbReference>
<dbReference type="RefSeq" id="WP_116468391.1">
    <property type="nucleotide sequence ID" value="NZ_QENQ01000001.1"/>
</dbReference>
<evidence type="ECO:0000256" key="1">
    <source>
        <dbReference type="SAM" id="Phobius"/>
    </source>
</evidence>
<gene>
    <name evidence="2" type="ORF">DD559_06045</name>
</gene>
<dbReference type="AlphaFoldDB" id="A0A2U0SC46"/>
<reference evidence="2 3" key="1">
    <citation type="submission" date="2018-05" db="EMBL/GenBank/DDBJ databases">
        <title>Description of Sphingomonas pokkalii sp nov, isolated from the rhizosphere of saline tolerant pokkali rice and its draft genome analysis.</title>
        <authorList>
            <person name="Menon R."/>
            <person name="Kumari S."/>
            <person name="Rameshkumar N."/>
        </authorList>
    </citation>
    <scope>NUCLEOTIDE SEQUENCE [LARGE SCALE GENOMIC DNA]</scope>
    <source>
        <strain evidence="2 3">L3B27</strain>
    </source>
</reference>
<keyword evidence="1" id="KW-0472">Membrane</keyword>
<proteinExistence type="predicted"/>
<dbReference type="OrthoDB" id="119964at2"/>
<feature type="transmembrane region" description="Helical" evidence="1">
    <location>
        <begin position="110"/>
        <end position="129"/>
    </location>
</feature>
<protein>
    <submittedName>
        <fullName evidence="2">Uncharacterized protein</fullName>
    </submittedName>
</protein>
<sequence>MLSRTPAARRYIKRFVPTMIAYVVLVMATSLIVAKLHPAGAALVALSILPALPILGILLVIGLYVREESDEYVRQRLVIAMLFGIGVVLAVATVLGFLQIYQAIGQIDVFWAFPLWCASWGLAQCAMAWRDRAGGEA</sequence>
<feature type="transmembrane region" description="Helical" evidence="1">
    <location>
        <begin position="12"/>
        <end position="34"/>
    </location>
</feature>
<dbReference type="Proteomes" id="UP000245890">
    <property type="component" value="Unassembled WGS sequence"/>
</dbReference>